<dbReference type="EMBL" id="UGQC01000001">
    <property type="protein sequence ID" value="STZ00152.1"/>
    <property type="molecule type" value="Genomic_DNA"/>
</dbReference>
<evidence type="ECO:0000313" key="2">
    <source>
        <dbReference type="EMBL" id="STZ00152.1"/>
    </source>
</evidence>
<reference evidence="2 3" key="1">
    <citation type="submission" date="2018-06" db="EMBL/GenBank/DDBJ databases">
        <authorList>
            <consortium name="Pathogen Informatics"/>
            <person name="Doyle S."/>
        </authorList>
    </citation>
    <scope>NUCLEOTIDE SEQUENCE [LARGE SCALE GENOMIC DNA]</scope>
    <source>
        <strain evidence="2 3">NCTC7911</strain>
    </source>
</reference>
<sequence>MSQSDTITEANTIKVKGNLPAGTVSADDIESISYTDGANTKVTIKDPADIAKFFTDGIEVVIPANGTTAPVITITAKDDGIPEGTETISVQVADVSKGSISPNAKENTATGSIKDEPYDGTPKNPNETTDPNNPVTPSTPEVPSNDSPRVPKDPTKPHNPNNPDENPLVPVDENNTLGDKPIVAISGPELVNGAVGTVTYTVALDRPATEDIVISYVINHKADGSNDNPTENDDFTTANIGTVQTVTIKKGDTKATISVGIKNDDNHEGNEDYSVSIVHADNKAVVNDKANTVITTSRHHRWT</sequence>
<evidence type="ECO:0000256" key="1">
    <source>
        <dbReference type="SAM" id="MobiDB-lite"/>
    </source>
</evidence>
<dbReference type="InterPro" id="IPR038081">
    <property type="entry name" value="CalX-like_sf"/>
</dbReference>
<dbReference type="Gene3D" id="2.60.40.2030">
    <property type="match status" value="1"/>
</dbReference>
<name>A0A378QI31_MORLA</name>
<protein>
    <submittedName>
        <fullName evidence="2">Calx-beta domain</fullName>
    </submittedName>
</protein>
<proteinExistence type="predicted"/>
<dbReference type="AlphaFoldDB" id="A0A378QI31"/>
<gene>
    <name evidence="2" type="ORF">NCTC7911_01537</name>
</gene>
<feature type="compositionally biased region" description="Polar residues" evidence="1">
    <location>
        <begin position="123"/>
        <end position="147"/>
    </location>
</feature>
<feature type="compositionally biased region" description="Polar residues" evidence="1">
    <location>
        <begin position="99"/>
        <end position="111"/>
    </location>
</feature>
<evidence type="ECO:0000313" key="3">
    <source>
        <dbReference type="Proteomes" id="UP000254107"/>
    </source>
</evidence>
<dbReference type="Proteomes" id="UP000254107">
    <property type="component" value="Unassembled WGS sequence"/>
</dbReference>
<dbReference type="SUPFAM" id="SSF141072">
    <property type="entry name" value="CalX-like"/>
    <property type="match status" value="2"/>
</dbReference>
<feature type="region of interest" description="Disordered" evidence="1">
    <location>
        <begin position="99"/>
        <end position="175"/>
    </location>
</feature>
<keyword evidence="3" id="KW-1185">Reference proteome</keyword>
<accession>A0A378QI31</accession>
<organism evidence="2 3">
    <name type="scientific">Moraxella lacunata</name>
    <dbReference type="NCBI Taxonomy" id="477"/>
    <lineage>
        <taxon>Bacteria</taxon>
        <taxon>Pseudomonadati</taxon>
        <taxon>Pseudomonadota</taxon>
        <taxon>Gammaproteobacteria</taxon>
        <taxon>Moraxellales</taxon>
        <taxon>Moraxellaceae</taxon>
        <taxon>Moraxella</taxon>
    </lineage>
</organism>